<name>A0AAV5FZ72_ELECO</name>
<comment type="caution">
    <text evidence="2">The sequence shown here is derived from an EMBL/GenBank/DDBJ whole genome shotgun (WGS) entry which is preliminary data.</text>
</comment>
<feature type="compositionally biased region" description="Basic residues" evidence="1">
    <location>
        <begin position="47"/>
        <end position="59"/>
    </location>
</feature>
<reference evidence="2" key="2">
    <citation type="submission" date="2021-12" db="EMBL/GenBank/DDBJ databases">
        <title>Resequencing data analysis of finger millet.</title>
        <authorList>
            <person name="Hatakeyama M."/>
            <person name="Aluri S."/>
            <person name="Balachadran M.T."/>
            <person name="Sivarajan S.R."/>
            <person name="Poveda L."/>
            <person name="Shimizu-Inatsugi R."/>
            <person name="Schlapbach R."/>
            <person name="Sreeman S.M."/>
            <person name="Shimizu K.K."/>
        </authorList>
    </citation>
    <scope>NUCLEOTIDE SEQUENCE</scope>
</reference>
<sequence>MPRLPPPAVFARKLGRALGSIPKNLPSDSQVRPQVPPPSSSSSSSGTRRRRRRPHRRGRNEKAPADEARDWAALPLDAISAILRKLDHIDSWARAGVPLLAPRRPR</sequence>
<reference evidence="2" key="1">
    <citation type="journal article" date="2018" name="DNA Res.">
        <title>Multiple hybrid de novo genome assembly of finger millet, an orphan allotetraploid crop.</title>
        <authorList>
            <person name="Hatakeyama M."/>
            <person name="Aluri S."/>
            <person name="Balachadran M.T."/>
            <person name="Sivarajan S.R."/>
            <person name="Patrignani A."/>
            <person name="Gruter S."/>
            <person name="Poveda L."/>
            <person name="Shimizu-Inatsugi R."/>
            <person name="Baeten J."/>
            <person name="Francoijs K.J."/>
            <person name="Nataraja K.N."/>
            <person name="Reddy Y.A.N."/>
            <person name="Phadnis S."/>
            <person name="Ravikumar R.L."/>
            <person name="Schlapbach R."/>
            <person name="Sreeman S.M."/>
            <person name="Shimizu K.K."/>
        </authorList>
    </citation>
    <scope>NUCLEOTIDE SEQUENCE</scope>
</reference>
<gene>
    <name evidence="2" type="primary">gb28587</name>
    <name evidence="2" type="ORF">PR202_gb28587</name>
</gene>
<organism evidence="2 3">
    <name type="scientific">Eleusine coracana subsp. coracana</name>
    <dbReference type="NCBI Taxonomy" id="191504"/>
    <lineage>
        <taxon>Eukaryota</taxon>
        <taxon>Viridiplantae</taxon>
        <taxon>Streptophyta</taxon>
        <taxon>Embryophyta</taxon>
        <taxon>Tracheophyta</taxon>
        <taxon>Spermatophyta</taxon>
        <taxon>Magnoliopsida</taxon>
        <taxon>Liliopsida</taxon>
        <taxon>Poales</taxon>
        <taxon>Poaceae</taxon>
        <taxon>PACMAD clade</taxon>
        <taxon>Chloridoideae</taxon>
        <taxon>Cynodonteae</taxon>
        <taxon>Eleusininae</taxon>
        <taxon>Eleusine</taxon>
    </lineage>
</organism>
<feature type="compositionally biased region" description="Basic and acidic residues" evidence="1">
    <location>
        <begin position="60"/>
        <end position="70"/>
    </location>
</feature>
<dbReference type="EMBL" id="BQKI01000098">
    <property type="protein sequence ID" value="GJN39466.1"/>
    <property type="molecule type" value="Genomic_DNA"/>
</dbReference>
<dbReference type="AlphaFoldDB" id="A0AAV5FZ72"/>
<dbReference type="Proteomes" id="UP001054889">
    <property type="component" value="Unassembled WGS sequence"/>
</dbReference>
<protein>
    <submittedName>
        <fullName evidence="2">Uncharacterized protein</fullName>
    </submittedName>
</protein>
<feature type="region of interest" description="Disordered" evidence="1">
    <location>
        <begin position="19"/>
        <end position="70"/>
    </location>
</feature>
<accession>A0AAV5FZ72</accession>
<proteinExistence type="predicted"/>
<keyword evidence="3" id="KW-1185">Reference proteome</keyword>
<evidence type="ECO:0000256" key="1">
    <source>
        <dbReference type="SAM" id="MobiDB-lite"/>
    </source>
</evidence>
<evidence type="ECO:0000313" key="2">
    <source>
        <dbReference type="EMBL" id="GJN39466.1"/>
    </source>
</evidence>
<evidence type="ECO:0000313" key="3">
    <source>
        <dbReference type="Proteomes" id="UP001054889"/>
    </source>
</evidence>